<comment type="cofactor">
    <cofactor evidence="13 14">
        <name>Mg(2+)</name>
        <dbReference type="ChEBI" id="CHEBI:18420"/>
    </cofactor>
    <text evidence="13 14">Binds 3 Mg(2+) ions per subunit.</text>
</comment>
<evidence type="ECO:0000256" key="6">
    <source>
        <dbReference type="ARBA" id="ARBA00022723"/>
    </source>
</evidence>
<dbReference type="GO" id="GO:0000049">
    <property type="term" value="F:tRNA binding"/>
    <property type="evidence" value="ECO:0007669"/>
    <property type="project" value="TreeGrafter"/>
</dbReference>
<feature type="binding site" evidence="13">
    <location>
        <position position="427"/>
    </location>
    <ligand>
        <name>Mg(2+)</name>
        <dbReference type="ChEBI" id="CHEBI:18420"/>
        <label>1</label>
    </ligand>
</feature>
<comment type="subunit">
    <text evidence="3 13">Homodimer.</text>
</comment>
<dbReference type="InterPro" id="IPR045864">
    <property type="entry name" value="aa-tRNA-synth_II/BPL/LPL"/>
</dbReference>
<name>A0A1W6SSX5_9PROT</name>
<dbReference type="PANTHER" id="PTHR42918:SF15">
    <property type="entry name" value="LYSINE--TRNA LIGASE, CHLOROPLASTIC_MITOCHONDRIAL"/>
    <property type="match status" value="1"/>
</dbReference>
<evidence type="ECO:0000256" key="7">
    <source>
        <dbReference type="ARBA" id="ARBA00022741"/>
    </source>
</evidence>
<dbReference type="KEGG" id="nlc:EBAPG3_014580"/>
<keyword evidence="17" id="KW-1185">Reference proteome</keyword>
<evidence type="ECO:0000256" key="1">
    <source>
        <dbReference type="ARBA" id="ARBA00004496"/>
    </source>
</evidence>
<evidence type="ECO:0000256" key="9">
    <source>
        <dbReference type="ARBA" id="ARBA00022842"/>
    </source>
</evidence>
<keyword evidence="9 13" id="KW-0460">Magnesium</keyword>
<dbReference type="CDD" id="cd04322">
    <property type="entry name" value="LysRS_N"/>
    <property type="match status" value="1"/>
</dbReference>
<dbReference type="NCBIfam" id="NF001756">
    <property type="entry name" value="PRK00484.1"/>
    <property type="match status" value="1"/>
</dbReference>
<evidence type="ECO:0000256" key="12">
    <source>
        <dbReference type="ARBA" id="ARBA00048573"/>
    </source>
</evidence>
<dbReference type="SUPFAM" id="SSF50249">
    <property type="entry name" value="Nucleic acid-binding proteins"/>
    <property type="match status" value="1"/>
</dbReference>
<dbReference type="InterPro" id="IPR004364">
    <property type="entry name" value="Aa-tRNA-synt_II"/>
</dbReference>
<dbReference type="GO" id="GO:0004824">
    <property type="term" value="F:lysine-tRNA ligase activity"/>
    <property type="evidence" value="ECO:0007669"/>
    <property type="project" value="UniProtKB-UniRule"/>
</dbReference>
<keyword evidence="10 13" id="KW-0648">Protein biosynthesis</keyword>
<dbReference type="InterPro" id="IPR012340">
    <property type="entry name" value="NA-bd_OB-fold"/>
</dbReference>
<dbReference type="Gene3D" id="3.30.930.10">
    <property type="entry name" value="Bira Bifunctional Protein, Domain 2"/>
    <property type="match status" value="1"/>
</dbReference>
<keyword evidence="4 13" id="KW-0963">Cytoplasm</keyword>
<keyword evidence="11 13" id="KW-0030">Aminoacyl-tRNA synthetase</keyword>
<evidence type="ECO:0000256" key="13">
    <source>
        <dbReference type="HAMAP-Rule" id="MF_00252"/>
    </source>
</evidence>
<feature type="binding site" evidence="13">
    <location>
        <position position="420"/>
    </location>
    <ligand>
        <name>Mg(2+)</name>
        <dbReference type="ChEBI" id="CHEBI:18420"/>
        <label>1</label>
    </ligand>
</feature>
<dbReference type="FunFam" id="2.40.50.140:FF:000024">
    <property type="entry name" value="Lysine--tRNA ligase"/>
    <property type="match status" value="1"/>
</dbReference>
<organism evidence="16 17">
    <name type="scientific">Nitrosospira lacus</name>
    <dbReference type="NCBI Taxonomy" id="1288494"/>
    <lineage>
        <taxon>Bacteria</taxon>
        <taxon>Pseudomonadati</taxon>
        <taxon>Pseudomonadota</taxon>
        <taxon>Betaproteobacteria</taxon>
        <taxon>Nitrosomonadales</taxon>
        <taxon>Nitrosomonadaceae</taxon>
        <taxon>Nitrosospira</taxon>
    </lineage>
</organism>
<protein>
    <recommendedName>
        <fullName evidence="13">Lysine--tRNA ligase</fullName>
        <ecNumber evidence="13">6.1.1.6</ecNumber>
    </recommendedName>
    <alternativeName>
        <fullName evidence="13">Lysyl-tRNA synthetase</fullName>
        <shortName evidence="13">LysRS</shortName>
    </alternativeName>
</protein>
<comment type="similarity">
    <text evidence="2 13">Belongs to the class-II aminoacyl-tRNA synthetase family.</text>
</comment>
<dbReference type="Pfam" id="PF01336">
    <property type="entry name" value="tRNA_anti-codon"/>
    <property type="match status" value="1"/>
</dbReference>
<dbReference type="Pfam" id="PF00152">
    <property type="entry name" value="tRNA-synt_2"/>
    <property type="match status" value="1"/>
</dbReference>
<dbReference type="HAMAP" id="MF_00252">
    <property type="entry name" value="Lys_tRNA_synth_class2"/>
    <property type="match status" value="1"/>
</dbReference>
<keyword evidence="7 13" id="KW-0547">Nucleotide-binding</keyword>
<dbReference type="SUPFAM" id="SSF55681">
    <property type="entry name" value="Class II aaRS and biotin synthetases"/>
    <property type="match status" value="1"/>
</dbReference>
<evidence type="ECO:0000313" key="16">
    <source>
        <dbReference type="EMBL" id="ARO88896.1"/>
    </source>
</evidence>
<dbReference type="EMBL" id="CP021106">
    <property type="protein sequence ID" value="ARO88896.1"/>
    <property type="molecule type" value="Genomic_DNA"/>
</dbReference>
<dbReference type="InterPro" id="IPR044136">
    <property type="entry name" value="Lys-tRNA-ligase_II_N"/>
</dbReference>
<dbReference type="GO" id="GO:0000287">
    <property type="term" value="F:magnesium ion binding"/>
    <property type="evidence" value="ECO:0007669"/>
    <property type="project" value="UniProtKB-UniRule"/>
</dbReference>
<evidence type="ECO:0000256" key="8">
    <source>
        <dbReference type="ARBA" id="ARBA00022840"/>
    </source>
</evidence>
<dbReference type="InterPro" id="IPR006195">
    <property type="entry name" value="aa-tRNA-synth_II"/>
</dbReference>
<dbReference type="PRINTS" id="PR00982">
    <property type="entry name" value="TRNASYNTHLYS"/>
</dbReference>
<dbReference type="GO" id="GO:0005829">
    <property type="term" value="C:cytosol"/>
    <property type="evidence" value="ECO:0007669"/>
    <property type="project" value="TreeGrafter"/>
</dbReference>
<keyword evidence="5 13" id="KW-0436">Ligase</keyword>
<dbReference type="EC" id="6.1.1.6" evidence="13"/>
<evidence type="ECO:0000259" key="15">
    <source>
        <dbReference type="PROSITE" id="PS50862"/>
    </source>
</evidence>
<dbReference type="GO" id="GO:0006430">
    <property type="term" value="P:lysyl-tRNA aminoacylation"/>
    <property type="evidence" value="ECO:0007669"/>
    <property type="project" value="UniProtKB-UniRule"/>
</dbReference>
<evidence type="ECO:0000256" key="2">
    <source>
        <dbReference type="ARBA" id="ARBA00008226"/>
    </source>
</evidence>
<gene>
    <name evidence="13" type="primary">lysS</name>
    <name evidence="16" type="ORF">EBAPG3_014580</name>
</gene>
<reference evidence="16 17" key="1">
    <citation type="journal article" date="2015" name="Int. J. Syst. Evol. Microbiol.">
        <title>Nitrosospira lacus sp. nov., a psychrotolerant, ammonia-oxidizing bacterium from sandy lake sediment.</title>
        <authorList>
            <person name="Urakawa H."/>
            <person name="Garcia J.C."/>
            <person name="Nielsen J.L."/>
            <person name="Le V.Q."/>
            <person name="Kozlowski J.A."/>
            <person name="Stein L.Y."/>
            <person name="Lim C.K."/>
            <person name="Pommerening-Roser A."/>
            <person name="Martens-Habbena W."/>
            <person name="Stahl D.A."/>
            <person name="Klotz M.G."/>
        </authorList>
    </citation>
    <scope>NUCLEOTIDE SEQUENCE [LARGE SCALE GENOMIC DNA]</scope>
    <source>
        <strain evidence="16 17">APG3</strain>
    </source>
</reference>
<evidence type="ECO:0000256" key="10">
    <source>
        <dbReference type="ARBA" id="ARBA00022917"/>
    </source>
</evidence>
<dbReference type="GO" id="GO:0005524">
    <property type="term" value="F:ATP binding"/>
    <property type="evidence" value="ECO:0007669"/>
    <property type="project" value="UniProtKB-UniRule"/>
</dbReference>
<dbReference type="NCBIfam" id="TIGR00499">
    <property type="entry name" value="lysS_bact"/>
    <property type="match status" value="1"/>
</dbReference>
<dbReference type="PANTHER" id="PTHR42918">
    <property type="entry name" value="LYSYL-TRNA SYNTHETASE"/>
    <property type="match status" value="1"/>
</dbReference>
<dbReference type="OrthoDB" id="9802326at2"/>
<accession>A0A1W6SSX5</accession>
<dbReference type="PROSITE" id="PS50862">
    <property type="entry name" value="AA_TRNA_LIGASE_II"/>
    <property type="match status" value="1"/>
</dbReference>
<evidence type="ECO:0000256" key="11">
    <source>
        <dbReference type="ARBA" id="ARBA00023146"/>
    </source>
</evidence>
<dbReference type="FunFam" id="3.30.930.10:FF:000001">
    <property type="entry name" value="Lysine--tRNA ligase"/>
    <property type="match status" value="1"/>
</dbReference>
<keyword evidence="8 13" id="KW-0067">ATP-binding</keyword>
<evidence type="ECO:0000313" key="17">
    <source>
        <dbReference type="Proteomes" id="UP000012179"/>
    </source>
</evidence>
<proteinExistence type="inferred from homology"/>
<dbReference type="InterPro" id="IPR018149">
    <property type="entry name" value="Lys-tRNA-synth_II_C"/>
</dbReference>
<dbReference type="CDD" id="cd00775">
    <property type="entry name" value="LysRS_core"/>
    <property type="match status" value="1"/>
</dbReference>
<dbReference type="eggNOG" id="COG1190">
    <property type="taxonomic scope" value="Bacteria"/>
</dbReference>
<evidence type="ECO:0000256" key="14">
    <source>
        <dbReference type="RuleBase" id="RU000336"/>
    </source>
</evidence>
<comment type="subcellular location">
    <subcellularLocation>
        <location evidence="1 13">Cytoplasm</location>
    </subcellularLocation>
</comment>
<keyword evidence="6 13" id="KW-0479">Metal-binding</keyword>
<evidence type="ECO:0000256" key="3">
    <source>
        <dbReference type="ARBA" id="ARBA00011738"/>
    </source>
</evidence>
<evidence type="ECO:0000256" key="5">
    <source>
        <dbReference type="ARBA" id="ARBA00022598"/>
    </source>
</evidence>
<dbReference type="AlphaFoldDB" id="A0A1W6SSX5"/>
<dbReference type="InterPro" id="IPR002313">
    <property type="entry name" value="Lys-tRNA-ligase_II"/>
</dbReference>
<feature type="binding site" evidence="13">
    <location>
        <position position="427"/>
    </location>
    <ligand>
        <name>Mg(2+)</name>
        <dbReference type="ChEBI" id="CHEBI:18420"/>
        <label>2</label>
    </ligand>
</feature>
<dbReference type="InterPro" id="IPR004365">
    <property type="entry name" value="NA-bd_OB_tRNA"/>
</dbReference>
<dbReference type="RefSeq" id="WP_004174480.1">
    <property type="nucleotide sequence ID" value="NZ_CP021106.3"/>
</dbReference>
<evidence type="ECO:0000256" key="4">
    <source>
        <dbReference type="ARBA" id="ARBA00022490"/>
    </source>
</evidence>
<dbReference type="GO" id="GO:0042803">
    <property type="term" value="F:protein homodimerization activity"/>
    <property type="evidence" value="ECO:0007669"/>
    <property type="project" value="UniProtKB-ARBA"/>
</dbReference>
<dbReference type="Proteomes" id="UP000012179">
    <property type="component" value="Chromosome"/>
</dbReference>
<sequence length="510" mass="58256">MATDGVSEKDLDEPLGKLEPETKLIEERRAKLGVLREMGNAFPNDFRREDFSSDLYRQYGGHANETLEATPRLVAIAGRMVLKRVMGKASFATIQDMSGRIQLYITNDTTGAEAHEAFKHYDLGDILGAQGALFKTRTGELSVRVTHLRLLTKSLRPLPEKFHGLTDQEQKYRQRYLDLITNENTRKVFITRSRIIQSIRDFFAADGYLEVETPMMHPIPGGATARPFVTYHNTLDMQLYLRIAPELYLKRLVVGGMEKVFEINRNFRNEGISTRHNPEFTMLEFYEAYRDYTYLMNFTETMLREVAAKVLGTTKVTYQGQEIDLAQPFERLSITQAIRKFQPEYTDTQLNDRAFLIERLQELGITHKLGDGIGGLQLSLFDETTEHLLFEPTFIIDYPAEVSPLARRNDVNPAITDRFELYIAGREIANGFSELNDPEDQAARFLEQASAKEAGDSEAMHYDADYIRALEYGLPPTAGEGIGIDRLVMLFTDSPSIRDVIMFPQLRRED</sequence>
<feature type="domain" description="Aminoacyl-transfer RNA synthetases class-II family profile" evidence="15">
    <location>
        <begin position="192"/>
        <end position="504"/>
    </location>
</feature>
<dbReference type="Gene3D" id="2.40.50.140">
    <property type="entry name" value="Nucleic acid-binding proteins"/>
    <property type="match status" value="1"/>
</dbReference>
<comment type="catalytic activity">
    <reaction evidence="12 13 14">
        <text>tRNA(Lys) + L-lysine + ATP = L-lysyl-tRNA(Lys) + AMP + diphosphate</text>
        <dbReference type="Rhea" id="RHEA:20792"/>
        <dbReference type="Rhea" id="RHEA-COMP:9696"/>
        <dbReference type="Rhea" id="RHEA-COMP:9697"/>
        <dbReference type="ChEBI" id="CHEBI:30616"/>
        <dbReference type="ChEBI" id="CHEBI:32551"/>
        <dbReference type="ChEBI" id="CHEBI:33019"/>
        <dbReference type="ChEBI" id="CHEBI:78442"/>
        <dbReference type="ChEBI" id="CHEBI:78529"/>
        <dbReference type="ChEBI" id="CHEBI:456215"/>
        <dbReference type="EC" id="6.1.1.6"/>
    </reaction>
</comment>